<dbReference type="Pfam" id="PF23771">
    <property type="entry name" value="DUF7168"/>
    <property type="match status" value="1"/>
</dbReference>
<proteinExistence type="predicted"/>
<evidence type="ECO:0000313" key="3">
    <source>
        <dbReference type="EMBL" id="ACV50224.1"/>
    </source>
</evidence>
<dbReference type="RefSeq" id="YP_003359056.1">
    <property type="nucleotide sequence ID" value="NC_013697.1"/>
</dbReference>
<keyword evidence="4" id="KW-1185">Reference proteome</keyword>
<name>C9DGH3_BPW14</name>
<dbReference type="Proteomes" id="UP000008986">
    <property type="component" value="Segment"/>
</dbReference>
<evidence type="ECO:0000259" key="2">
    <source>
        <dbReference type="Pfam" id="PF23771"/>
    </source>
</evidence>
<sequence length="237" mass="27111">MTSTTQALTERIIAERTKHMEKIRKMLALANDDAHGGEHERNVAMEMARKLMIKHNIDMGQIYAEFTREGDSIQVQSDPWLRRAAHAASILFMTYMYYSKIKGTQKYKVTFVGQRANVETTIEMANYLIKSVRREGTKFRREHGDIARLETNFLNAAANTLAVRAHKLSVEQEQDPEVVAMWNRELAENKARAAEMVGKIKDGNMKTDLKMDTPEEYEAAMKGKLYGEEVSLHKQVA</sequence>
<reference evidence="4" key="1">
    <citation type="submission" date="2009-07" db="EMBL/GenBank/DDBJ databases">
        <authorList>
            <person name="Kropinski A.M."/>
            <person name="Villegas A."/>
            <person name="Lingohr E.J."/>
        </authorList>
    </citation>
    <scope>NUCLEOTIDE SEQUENCE [LARGE SCALE GENOMIC DNA]</scope>
</reference>
<dbReference type="KEGG" id="vg:8684150"/>
<feature type="domain" description="DUF2786" evidence="1">
    <location>
        <begin position="20"/>
        <end position="59"/>
    </location>
</feature>
<organism evidence="3 4">
    <name type="scientific">Delftia phage PhiW-14</name>
    <name type="common">Deftia acidovorans bacteriophage phiW-14</name>
    <dbReference type="NCBI Taxonomy" id="665032"/>
    <lineage>
        <taxon>Viruses</taxon>
        <taxon>Duplodnaviria</taxon>
        <taxon>Heunggongvirae</taxon>
        <taxon>Uroviricota</taxon>
        <taxon>Caudoviricetes</taxon>
        <taxon>Ionavirus</taxon>
        <taxon>Ionavirus W14</taxon>
    </lineage>
</organism>
<dbReference type="InterPro" id="IPR024498">
    <property type="entry name" value="DUF2786"/>
</dbReference>
<gene>
    <name evidence="3" type="primary">202</name>
</gene>
<evidence type="ECO:0000313" key="4">
    <source>
        <dbReference type="Proteomes" id="UP000008986"/>
    </source>
</evidence>
<dbReference type="EMBL" id="GQ357915">
    <property type="protein sequence ID" value="ACV50224.1"/>
    <property type="molecule type" value="Genomic_DNA"/>
</dbReference>
<dbReference type="GeneID" id="8684150"/>
<protein>
    <submittedName>
        <fullName evidence="3">Uncharacterized protein</fullName>
    </submittedName>
</protein>
<organismHost>
    <name type="scientific">Delftia acidovorans</name>
    <name type="common">Pseudomonas acidovorans</name>
    <name type="synonym">Comamonas acidovorans</name>
    <dbReference type="NCBI Taxonomy" id="80866"/>
</organismHost>
<dbReference type="InterPro" id="IPR055592">
    <property type="entry name" value="DUF7168"/>
</dbReference>
<feature type="domain" description="DUF7168" evidence="2">
    <location>
        <begin position="72"/>
        <end position="191"/>
    </location>
</feature>
<accession>C9DGH3</accession>
<dbReference type="Pfam" id="PF10979">
    <property type="entry name" value="DUF2786"/>
    <property type="match status" value="1"/>
</dbReference>
<evidence type="ECO:0000259" key="1">
    <source>
        <dbReference type="Pfam" id="PF10979"/>
    </source>
</evidence>